<dbReference type="InterPro" id="IPR012340">
    <property type="entry name" value="NA-bd_OB-fold"/>
</dbReference>
<dbReference type="InterPro" id="IPR044136">
    <property type="entry name" value="Lys-tRNA-ligase_II_N"/>
</dbReference>
<gene>
    <name evidence="7 10" type="primary">lysS</name>
    <name evidence="10" type="ORF">COU11_01555</name>
</gene>
<dbReference type="Gene3D" id="3.30.930.10">
    <property type="entry name" value="Bira Bifunctional Protein, Domain 2"/>
    <property type="match status" value="1"/>
</dbReference>
<dbReference type="HAMAP" id="MF_00252">
    <property type="entry name" value="Lys_tRNA_synth_class2"/>
    <property type="match status" value="1"/>
</dbReference>
<dbReference type="GO" id="GO:0000287">
    <property type="term" value="F:magnesium ion binding"/>
    <property type="evidence" value="ECO:0007669"/>
    <property type="project" value="UniProtKB-UniRule"/>
</dbReference>
<evidence type="ECO:0000256" key="4">
    <source>
        <dbReference type="ARBA" id="ARBA00022840"/>
    </source>
</evidence>
<dbReference type="NCBIfam" id="TIGR00499">
    <property type="entry name" value="lysS_bact"/>
    <property type="match status" value="1"/>
</dbReference>
<evidence type="ECO:0000256" key="3">
    <source>
        <dbReference type="ARBA" id="ARBA00022741"/>
    </source>
</evidence>
<keyword evidence="7 8" id="KW-0460">Magnesium</keyword>
<evidence type="ECO:0000256" key="5">
    <source>
        <dbReference type="ARBA" id="ARBA00023146"/>
    </source>
</evidence>
<dbReference type="PANTHER" id="PTHR42918">
    <property type="entry name" value="LYSYL-TRNA SYNTHETASE"/>
    <property type="match status" value="1"/>
</dbReference>
<proteinExistence type="inferred from homology"/>
<dbReference type="InterPro" id="IPR006195">
    <property type="entry name" value="aa-tRNA-synth_II"/>
</dbReference>
<dbReference type="Gene3D" id="2.40.50.140">
    <property type="entry name" value="Nucleic acid-binding proteins"/>
    <property type="match status" value="1"/>
</dbReference>
<dbReference type="SUPFAM" id="SSF50249">
    <property type="entry name" value="Nucleic acid-binding proteins"/>
    <property type="match status" value="1"/>
</dbReference>
<evidence type="ECO:0000256" key="8">
    <source>
        <dbReference type="RuleBase" id="RU000336"/>
    </source>
</evidence>
<evidence type="ECO:0000256" key="7">
    <source>
        <dbReference type="HAMAP-Rule" id="MF_00252"/>
    </source>
</evidence>
<keyword evidence="2 7" id="KW-0479">Metal-binding</keyword>
<feature type="domain" description="Aminoacyl-transfer RNA synthetases class-II family profile" evidence="9">
    <location>
        <begin position="176"/>
        <end position="480"/>
    </location>
</feature>
<comment type="catalytic activity">
    <reaction evidence="6 7 8">
        <text>tRNA(Lys) + L-lysine + ATP = L-lysyl-tRNA(Lys) + AMP + diphosphate</text>
        <dbReference type="Rhea" id="RHEA:20792"/>
        <dbReference type="Rhea" id="RHEA-COMP:9696"/>
        <dbReference type="Rhea" id="RHEA-COMP:9697"/>
        <dbReference type="ChEBI" id="CHEBI:30616"/>
        <dbReference type="ChEBI" id="CHEBI:32551"/>
        <dbReference type="ChEBI" id="CHEBI:33019"/>
        <dbReference type="ChEBI" id="CHEBI:78442"/>
        <dbReference type="ChEBI" id="CHEBI:78529"/>
        <dbReference type="ChEBI" id="CHEBI:456215"/>
        <dbReference type="EC" id="6.1.1.6"/>
    </reaction>
</comment>
<keyword evidence="7" id="KW-0648">Protein biosynthesis</keyword>
<comment type="subcellular location">
    <subcellularLocation>
        <location evidence="7">Cytoplasm</location>
    </subcellularLocation>
</comment>
<evidence type="ECO:0000313" key="10">
    <source>
        <dbReference type="EMBL" id="PIR87221.1"/>
    </source>
</evidence>
<keyword evidence="7" id="KW-0963">Cytoplasm</keyword>
<dbReference type="GO" id="GO:0000049">
    <property type="term" value="F:tRNA binding"/>
    <property type="evidence" value="ECO:0007669"/>
    <property type="project" value="TreeGrafter"/>
</dbReference>
<accession>A0A2H0ULF3</accession>
<dbReference type="SUPFAM" id="SSF55681">
    <property type="entry name" value="Class II aaRS and biotin synthetases"/>
    <property type="match status" value="1"/>
</dbReference>
<dbReference type="InterPro" id="IPR004365">
    <property type="entry name" value="NA-bd_OB_tRNA"/>
</dbReference>
<protein>
    <recommendedName>
        <fullName evidence="7">Lysine--tRNA ligase</fullName>
        <ecNumber evidence="7">6.1.1.6</ecNumber>
    </recommendedName>
    <alternativeName>
        <fullName evidence="7">Lysyl-tRNA synthetase</fullName>
        <shortName evidence="7">LysRS</shortName>
    </alternativeName>
</protein>
<dbReference type="EMBL" id="PFBD01000015">
    <property type="protein sequence ID" value="PIR87221.1"/>
    <property type="molecule type" value="Genomic_DNA"/>
</dbReference>
<dbReference type="InterPro" id="IPR004364">
    <property type="entry name" value="Aa-tRNA-synt_II"/>
</dbReference>
<feature type="binding site" evidence="7">
    <location>
        <position position="401"/>
    </location>
    <ligand>
        <name>Mg(2+)</name>
        <dbReference type="ChEBI" id="CHEBI:18420"/>
        <label>2</label>
    </ligand>
</feature>
<evidence type="ECO:0000256" key="6">
    <source>
        <dbReference type="ARBA" id="ARBA00048573"/>
    </source>
</evidence>
<comment type="subunit">
    <text evidence="7">Homodimer.</text>
</comment>
<feature type="binding site" evidence="7">
    <location>
        <position position="401"/>
    </location>
    <ligand>
        <name>Mg(2+)</name>
        <dbReference type="ChEBI" id="CHEBI:18420"/>
        <label>1</label>
    </ligand>
</feature>
<dbReference type="Pfam" id="PF00152">
    <property type="entry name" value="tRNA-synt_2"/>
    <property type="match status" value="1"/>
</dbReference>
<evidence type="ECO:0000256" key="1">
    <source>
        <dbReference type="ARBA" id="ARBA00022598"/>
    </source>
</evidence>
<dbReference type="InterPro" id="IPR002313">
    <property type="entry name" value="Lys-tRNA-ligase_II"/>
</dbReference>
<dbReference type="PANTHER" id="PTHR42918:SF15">
    <property type="entry name" value="LYSINE--TRNA LIGASE, CHLOROPLASTIC_MITOCHONDRIAL"/>
    <property type="match status" value="1"/>
</dbReference>
<comment type="cofactor">
    <cofactor evidence="7 8">
        <name>Mg(2+)</name>
        <dbReference type="ChEBI" id="CHEBI:18420"/>
    </cofactor>
    <text evidence="7 8">Binds 3 Mg(2+) ions per subunit.</text>
</comment>
<evidence type="ECO:0000313" key="11">
    <source>
        <dbReference type="Proteomes" id="UP000229526"/>
    </source>
</evidence>
<dbReference type="EC" id="6.1.1.6" evidence="7"/>
<dbReference type="Proteomes" id="UP000229526">
    <property type="component" value="Unassembled WGS sequence"/>
</dbReference>
<dbReference type="InterPro" id="IPR045864">
    <property type="entry name" value="aa-tRNA-synth_II/BPL/LPL"/>
</dbReference>
<evidence type="ECO:0000259" key="9">
    <source>
        <dbReference type="PROSITE" id="PS50862"/>
    </source>
</evidence>
<evidence type="ECO:0000256" key="2">
    <source>
        <dbReference type="ARBA" id="ARBA00022723"/>
    </source>
</evidence>
<dbReference type="NCBIfam" id="NF001756">
    <property type="entry name" value="PRK00484.1"/>
    <property type="match status" value="1"/>
</dbReference>
<reference evidence="11" key="1">
    <citation type="submission" date="2017-09" db="EMBL/GenBank/DDBJ databases">
        <title>Depth-based differentiation of microbial function through sediment-hosted aquifers and enrichment of novel symbionts in the deep terrestrial subsurface.</title>
        <authorList>
            <person name="Probst A.J."/>
            <person name="Ladd B."/>
            <person name="Jarett J.K."/>
            <person name="Geller-Mcgrath D.E."/>
            <person name="Sieber C.M.K."/>
            <person name="Emerson J.B."/>
            <person name="Anantharaman K."/>
            <person name="Thomas B.C."/>
            <person name="Malmstrom R."/>
            <person name="Stieglmeier M."/>
            <person name="Klingl A."/>
            <person name="Woyke T."/>
            <person name="Ryan C.M."/>
            <person name="Banfield J.F."/>
        </authorList>
    </citation>
    <scope>NUCLEOTIDE SEQUENCE [LARGE SCALE GENOMIC DNA]</scope>
</reference>
<comment type="caution">
    <text evidence="10">The sequence shown here is derived from an EMBL/GenBank/DDBJ whole genome shotgun (WGS) entry which is preliminary data.</text>
</comment>
<keyword evidence="3 7" id="KW-0547">Nucleotide-binding</keyword>
<organism evidence="10 11">
    <name type="scientific">Candidatus Harrisonbacteria bacterium CG10_big_fil_rev_8_21_14_0_10_49_15</name>
    <dbReference type="NCBI Taxonomy" id="1974587"/>
    <lineage>
        <taxon>Bacteria</taxon>
        <taxon>Candidatus Harrisoniibacteriota</taxon>
    </lineage>
</organism>
<dbReference type="GO" id="GO:0005829">
    <property type="term" value="C:cytosol"/>
    <property type="evidence" value="ECO:0007669"/>
    <property type="project" value="TreeGrafter"/>
</dbReference>
<keyword evidence="5 7" id="KW-0030">Aminoacyl-tRNA synthetase</keyword>
<dbReference type="Pfam" id="PF01336">
    <property type="entry name" value="tRNA_anti-codon"/>
    <property type="match status" value="1"/>
</dbReference>
<dbReference type="CDD" id="cd04322">
    <property type="entry name" value="LysRS_N"/>
    <property type="match status" value="1"/>
</dbReference>
<keyword evidence="4 7" id="KW-0067">ATP-binding</keyword>
<comment type="similarity">
    <text evidence="7">Belongs to the class-II aminoacyl-tRNA synthetase family.</text>
</comment>
<dbReference type="GO" id="GO:0004824">
    <property type="term" value="F:lysine-tRNA ligase activity"/>
    <property type="evidence" value="ECO:0007669"/>
    <property type="project" value="UniProtKB-UniRule"/>
</dbReference>
<dbReference type="PROSITE" id="PS50862">
    <property type="entry name" value="AA_TRNA_LIGASE_II"/>
    <property type="match status" value="1"/>
</dbReference>
<dbReference type="InterPro" id="IPR018149">
    <property type="entry name" value="Lys-tRNA-synth_II_C"/>
</dbReference>
<keyword evidence="1 7" id="KW-0436">Ligase</keyword>
<comment type="caution">
    <text evidence="7">Lacks conserved residue(s) required for the propagation of feature annotation.</text>
</comment>
<dbReference type="GO" id="GO:0006430">
    <property type="term" value="P:lysyl-tRNA aminoacylation"/>
    <property type="evidence" value="ECO:0007669"/>
    <property type="project" value="UniProtKB-UniRule"/>
</dbReference>
<dbReference type="PRINTS" id="PR00982">
    <property type="entry name" value="TRNASYNTHLYS"/>
</dbReference>
<dbReference type="GO" id="GO:0005524">
    <property type="term" value="F:ATP binding"/>
    <property type="evidence" value="ECO:0007669"/>
    <property type="project" value="UniProtKB-UniRule"/>
</dbReference>
<name>A0A2H0ULF3_9BACT</name>
<sequence length="484" mass="55637">MLEDIRAERLKKKEQLETAGQNPYPATVNRTHTSAELLAQWDELEAQKTTVSVVGRVFARRGQGGVMFLDLKDESGGIQLVFKQDTGEQFELLRDTLDIGDFVEATGQAFVTQKGEKSIEASKLRIITKSLRPIPSEHYGVKDIETRLRQRYLDLLMNPELRQMFRQKSIFWQKTRDFLTNEGFLEVETPVLESTTGGAEARPFATHHNALDIEMYLRISLELPQKRLLVGGFEKTFEIGRVFRNEGMDADHLQDYTQMEFYAAYHNYNDLMRISEKLIKEVIQATVGTLKTTYQGNEIDWSGEWKTIDYCDEFKKETGIDIADCNLEQLQEKAKELGIKFEKNDGMGRLIDSIYKRTVRAKVIQPVFLIHHPVIISPLSKRVEKEPHKTERVQLLAGGSELTNGFSELNDPIDQRERFEQQAKLREEGDDEAQMMDEDFVIALEHGMPPAAGFSYSERLFAVLMDKPIRETVFFPTLRPKQGE</sequence>
<dbReference type="AlphaFoldDB" id="A0A2H0ULF3"/>